<name>A0A3P7NNV2_DIBLA</name>
<evidence type="ECO:0000313" key="1">
    <source>
        <dbReference type="EMBL" id="VDN10072.1"/>
    </source>
</evidence>
<dbReference type="AlphaFoldDB" id="A0A3P7NNV2"/>
<keyword evidence="2" id="KW-1185">Reference proteome</keyword>
<organism evidence="1 2">
    <name type="scientific">Dibothriocephalus latus</name>
    <name type="common">Fish tapeworm</name>
    <name type="synonym">Diphyllobothrium latum</name>
    <dbReference type="NCBI Taxonomy" id="60516"/>
    <lineage>
        <taxon>Eukaryota</taxon>
        <taxon>Metazoa</taxon>
        <taxon>Spiralia</taxon>
        <taxon>Lophotrochozoa</taxon>
        <taxon>Platyhelminthes</taxon>
        <taxon>Cestoda</taxon>
        <taxon>Eucestoda</taxon>
        <taxon>Diphyllobothriidea</taxon>
        <taxon>Diphyllobothriidae</taxon>
        <taxon>Dibothriocephalus</taxon>
    </lineage>
</organism>
<dbReference type="OrthoDB" id="6220316at2759"/>
<evidence type="ECO:0000313" key="2">
    <source>
        <dbReference type="Proteomes" id="UP000281553"/>
    </source>
</evidence>
<accession>A0A3P7NNV2</accession>
<reference evidence="1 2" key="1">
    <citation type="submission" date="2018-11" db="EMBL/GenBank/DDBJ databases">
        <authorList>
            <consortium name="Pathogen Informatics"/>
        </authorList>
    </citation>
    <scope>NUCLEOTIDE SEQUENCE [LARGE SCALE GENOMIC DNA]</scope>
</reference>
<proteinExistence type="predicted"/>
<protein>
    <submittedName>
        <fullName evidence="1">Uncharacterized protein</fullName>
    </submittedName>
</protein>
<dbReference type="Proteomes" id="UP000281553">
    <property type="component" value="Unassembled WGS sequence"/>
</dbReference>
<sequence length="119" mass="13715">MPFDQKNGPSLRFTNMEIQPYENKGGQKNNIIPLKEAPQSKLKLKDKYALTPHLCTLSDTEKRLLERNHARVYPFDSWARIKWSAYALPTSPTEIHQVSLTHAVYTDPLPGRLPPLIYK</sequence>
<dbReference type="EMBL" id="UYRU01048407">
    <property type="protein sequence ID" value="VDN10072.1"/>
    <property type="molecule type" value="Genomic_DNA"/>
</dbReference>
<gene>
    <name evidence="1" type="ORF">DILT_LOCUS5903</name>
</gene>